<reference evidence="5 6" key="1">
    <citation type="submission" date="2020-10" db="EMBL/GenBank/DDBJ databases">
        <title>Ca. Dormibacterota MAGs.</title>
        <authorList>
            <person name="Montgomery K."/>
        </authorList>
    </citation>
    <scope>NUCLEOTIDE SEQUENCE [LARGE SCALE GENOMIC DNA]</scope>
    <source>
        <strain evidence="5">SC8812_S17_18</strain>
    </source>
</reference>
<protein>
    <submittedName>
        <fullName evidence="5">ABC transporter substrate-binding protein</fullName>
    </submittedName>
</protein>
<dbReference type="PANTHER" id="PTHR30290:SF9">
    <property type="entry name" value="OLIGOPEPTIDE-BINDING PROTEIN APPA"/>
    <property type="match status" value="1"/>
</dbReference>
<sequence>MEADMRLSHPGATRRQGVLGAVTCISILAVSQLLVACGAGQTSSSGVGSGPVASASYPTGAGKPVDKITWALFADPVSMDYAFAYDFNTNPVVTNIVESLLRMSPTGELQPNLASSWRKADDLTYVYTLRQGVKFHDGTEMTAADAEASMKRIIDPAVGSYLASFVSNVKSVTATGKYELTVKLAAPDALWQYVPATTVGAVSSKAFLDSKGKSVGKPDVGIMGTGPYKFVSWQQGQQVVITKNDQYWNAQRMPKVGQITFKVIASETTVIEGMVSGDIDGAFNVSGKNLKALSHASNIQIATAPSYFVHFMGVNVTRKPFTDVRVRQALSYAIDKKGVLDATWGGAGSLSKSPSTPSMWSFEPKAFQTAYDGLPAFSLNLEKAKALVSEAGATGASATILVGTPHEQEEGVIIQAAAKSIGLDIKLQSIPYDQLLAKIADPAHDYDGFILEWSSDYPDPGGTLFQCFIASKLTDYTAYDNPTVTTALQQSAVESNPTKRASLFNAAQQQIVQDQSWIVLFSPSTTMPISKRLGGYALRPLWYWDSGWAADLSGT</sequence>
<dbReference type="GO" id="GO:0043190">
    <property type="term" value="C:ATP-binding cassette (ABC) transporter complex"/>
    <property type="evidence" value="ECO:0007669"/>
    <property type="project" value="InterPro"/>
</dbReference>
<dbReference type="Pfam" id="PF00496">
    <property type="entry name" value="SBP_bac_5"/>
    <property type="match status" value="1"/>
</dbReference>
<dbReference type="InterPro" id="IPR039424">
    <property type="entry name" value="SBP_5"/>
</dbReference>
<dbReference type="PIRSF" id="PIRSF002741">
    <property type="entry name" value="MppA"/>
    <property type="match status" value="1"/>
</dbReference>
<dbReference type="EMBL" id="JAEKNS010000037">
    <property type="protein sequence ID" value="MBJ7593763.1"/>
    <property type="molecule type" value="Genomic_DNA"/>
</dbReference>
<dbReference type="SUPFAM" id="SSF53850">
    <property type="entry name" value="Periplasmic binding protein-like II"/>
    <property type="match status" value="1"/>
</dbReference>
<name>A0A934N4E1_9BACT</name>
<organism evidence="5 6">
    <name type="scientific">Candidatus Aeolococcus gillhamiae</name>
    <dbReference type="NCBI Taxonomy" id="3127015"/>
    <lineage>
        <taxon>Bacteria</taxon>
        <taxon>Bacillati</taxon>
        <taxon>Candidatus Dormiibacterota</taxon>
        <taxon>Candidatus Dormibacteria</taxon>
        <taxon>Candidatus Aeolococcales</taxon>
        <taxon>Candidatus Aeolococcaceae</taxon>
        <taxon>Candidatus Aeolococcus</taxon>
    </lineage>
</organism>
<proteinExistence type="inferred from homology"/>
<dbReference type="PANTHER" id="PTHR30290">
    <property type="entry name" value="PERIPLASMIC BINDING COMPONENT OF ABC TRANSPORTER"/>
    <property type="match status" value="1"/>
</dbReference>
<keyword evidence="3" id="KW-0732">Signal</keyword>
<comment type="caution">
    <text evidence="5">The sequence shown here is derived from an EMBL/GenBank/DDBJ whole genome shotgun (WGS) entry which is preliminary data.</text>
</comment>
<dbReference type="Gene3D" id="3.10.105.10">
    <property type="entry name" value="Dipeptide-binding Protein, Domain 3"/>
    <property type="match status" value="1"/>
</dbReference>
<feature type="domain" description="Solute-binding protein family 5" evidence="4">
    <location>
        <begin position="108"/>
        <end position="466"/>
    </location>
</feature>
<accession>A0A934N4E1</accession>
<evidence type="ECO:0000313" key="5">
    <source>
        <dbReference type="EMBL" id="MBJ7593763.1"/>
    </source>
</evidence>
<evidence type="ECO:0000259" key="4">
    <source>
        <dbReference type="Pfam" id="PF00496"/>
    </source>
</evidence>
<gene>
    <name evidence="5" type="ORF">JF886_02700</name>
</gene>
<dbReference type="RefSeq" id="WP_337309351.1">
    <property type="nucleotide sequence ID" value="NZ_JAEKNS010000037.1"/>
</dbReference>
<dbReference type="Gene3D" id="3.90.76.10">
    <property type="entry name" value="Dipeptide-binding Protein, Domain 1"/>
    <property type="match status" value="1"/>
</dbReference>
<dbReference type="GO" id="GO:1904680">
    <property type="term" value="F:peptide transmembrane transporter activity"/>
    <property type="evidence" value="ECO:0007669"/>
    <property type="project" value="TreeGrafter"/>
</dbReference>
<dbReference type="GO" id="GO:0015833">
    <property type="term" value="P:peptide transport"/>
    <property type="evidence" value="ECO:0007669"/>
    <property type="project" value="TreeGrafter"/>
</dbReference>
<dbReference type="AlphaFoldDB" id="A0A934N4E1"/>
<dbReference type="GO" id="GO:0042597">
    <property type="term" value="C:periplasmic space"/>
    <property type="evidence" value="ECO:0007669"/>
    <property type="project" value="UniProtKB-ARBA"/>
</dbReference>
<dbReference type="CDD" id="cd00995">
    <property type="entry name" value="PBP2_NikA_DppA_OppA_like"/>
    <property type="match status" value="1"/>
</dbReference>
<evidence type="ECO:0000256" key="3">
    <source>
        <dbReference type="ARBA" id="ARBA00022729"/>
    </source>
</evidence>
<keyword evidence="2" id="KW-0813">Transport</keyword>
<evidence type="ECO:0000256" key="1">
    <source>
        <dbReference type="ARBA" id="ARBA00005695"/>
    </source>
</evidence>
<comment type="similarity">
    <text evidence="1">Belongs to the bacterial solute-binding protein 5 family.</text>
</comment>
<evidence type="ECO:0000256" key="2">
    <source>
        <dbReference type="ARBA" id="ARBA00022448"/>
    </source>
</evidence>
<dbReference type="Gene3D" id="3.40.190.10">
    <property type="entry name" value="Periplasmic binding protein-like II"/>
    <property type="match status" value="1"/>
</dbReference>
<evidence type="ECO:0000313" key="6">
    <source>
        <dbReference type="Proteomes" id="UP000606991"/>
    </source>
</evidence>
<dbReference type="InterPro" id="IPR030678">
    <property type="entry name" value="Peptide/Ni-bd"/>
</dbReference>
<dbReference type="InterPro" id="IPR000914">
    <property type="entry name" value="SBP_5_dom"/>
</dbReference>
<dbReference type="Proteomes" id="UP000606991">
    <property type="component" value="Unassembled WGS sequence"/>
</dbReference>